<comment type="subcellular location">
    <subcellularLocation>
        <location evidence="6">Cytoplasm</location>
    </subcellularLocation>
</comment>
<protein>
    <recommendedName>
        <fullName evidence="6">33 kDa chaperonin</fullName>
    </recommendedName>
    <alternativeName>
        <fullName evidence="6">Heat shock protein 33 homolog</fullName>
        <shortName evidence="6">HSP33</shortName>
    </alternativeName>
</protein>
<dbReference type="GO" id="GO:0005737">
    <property type="term" value="C:cytoplasm"/>
    <property type="evidence" value="ECO:0007669"/>
    <property type="project" value="UniProtKB-SubCell"/>
</dbReference>
<dbReference type="SUPFAM" id="SSF64397">
    <property type="entry name" value="Hsp33 domain"/>
    <property type="match status" value="1"/>
</dbReference>
<dbReference type="SUPFAM" id="SSF118352">
    <property type="entry name" value="HSP33 redox switch-like"/>
    <property type="match status" value="1"/>
</dbReference>
<comment type="similarity">
    <text evidence="6">Belongs to the HSP33 family.</text>
</comment>
<evidence type="ECO:0000256" key="1">
    <source>
        <dbReference type="ARBA" id="ARBA00022490"/>
    </source>
</evidence>
<keyword evidence="2 6" id="KW-0862">Zinc</keyword>
<keyword evidence="1 6" id="KW-0963">Cytoplasm</keyword>
<comment type="PTM">
    <text evidence="6">Under oxidizing conditions two disulfide bonds are formed involving the reactive cysteines. Under reducing conditions zinc is bound to the reactive cysteines and the protein is inactive.</text>
</comment>
<comment type="caution">
    <text evidence="7">The sequence shown here is derived from an EMBL/GenBank/DDBJ whole genome shotgun (WGS) entry which is preliminary data.</text>
</comment>
<keyword evidence="3 6" id="KW-1015">Disulfide bond</keyword>
<dbReference type="GO" id="GO:0051082">
    <property type="term" value="F:unfolded protein binding"/>
    <property type="evidence" value="ECO:0007669"/>
    <property type="project" value="UniProtKB-UniRule"/>
</dbReference>
<dbReference type="CDD" id="cd00498">
    <property type="entry name" value="Hsp33"/>
    <property type="match status" value="1"/>
</dbReference>
<evidence type="ECO:0000256" key="4">
    <source>
        <dbReference type="ARBA" id="ARBA00023186"/>
    </source>
</evidence>
<dbReference type="Gene3D" id="3.90.1280.10">
    <property type="entry name" value="HSP33 redox switch-like"/>
    <property type="match status" value="1"/>
</dbReference>
<proteinExistence type="inferred from homology"/>
<dbReference type="Proteomes" id="UP000431913">
    <property type="component" value="Unassembled WGS sequence"/>
</dbReference>
<keyword evidence="4 6" id="KW-0143">Chaperone</keyword>
<evidence type="ECO:0000313" key="7">
    <source>
        <dbReference type="EMBL" id="MST91869.1"/>
    </source>
</evidence>
<dbReference type="HAMAP" id="MF_00117">
    <property type="entry name" value="HslO"/>
    <property type="match status" value="1"/>
</dbReference>
<reference evidence="7 8" key="1">
    <citation type="submission" date="2019-08" db="EMBL/GenBank/DDBJ databases">
        <title>In-depth cultivation of the pig gut microbiome towards novel bacterial diversity and tailored functional studies.</title>
        <authorList>
            <person name="Wylensek D."/>
            <person name="Hitch T.C.A."/>
            <person name="Clavel T."/>
        </authorList>
    </citation>
    <scope>NUCLEOTIDE SEQUENCE [LARGE SCALE GENOMIC DNA]</scope>
    <source>
        <strain evidence="7 8">WCA3-601-WT-6J</strain>
    </source>
</reference>
<dbReference type="NCBIfam" id="NF001033">
    <property type="entry name" value="PRK00114.1"/>
    <property type="match status" value="1"/>
</dbReference>
<dbReference type="InterPro" id="IPR016153">
    <property type="entry name" value="Heat_shock_Hsp33_N"/>
</dbReference>
<dbReference type="PANTHER" id="PTHR30111:SF1">
    <property type="entry name" value="33 KDA CHAPERONIN"/>
    <property type="match status" value="1"/>
</dbReference>
<gene>
    <name evidence="6" type="primary">hslO</name>
    <name evidence="7" type="ORF">FYJ76_07955</name>
</gene>
<evidence type="ECO:0000256" key="5">
    <source>
        <dbReference type="ARBA" id="ARBA00023284"/>
    </source>
</evidence>
<dbReference type="GO" id="GO:0042026">
    <property type="term" value="P:protein refolding"/>
    <property type="evidence" value="ECO:0007669"/>
    <property type="project" value="TreeGrafter"/>
</dbReference>
<dbReference type="GO" id="GO:0044183">
    <property type="term" value="F:protein folding chaperone"/>
    <property type="evidence" value="ECO:0007669"/>
    <property type="project" value="TreeGrafter"/>
</dbReference>
<comment type="function">
    <text evidence="6">Redox regulated molecular chaperone. Protects both thermally unfolding and oxidatively damaged proteins from irreversible aggregation. Plays an important role in the bacterial defense system toward oxidative stress.</text>
</comment>
<sequence>MMSRLIRAISENGGVLFCAVDSTDIVREAERIHKTSAVTSAALGRLLTAASMMGVMLKSEKDSLTLRIKGGGPSGTVLAVSDGAGNVRGYVEQPVVELPPRADGKLDVGGAVGRDGTLSVVKDLGMKEPYVGQVPLVSGEIAEDITAYYAVSEQTPTVCALGVLVDRDLSILTAGGYLLQLLPGASDAEITHLEQNVAALPSVTELLRSGASLEQIMEQALAGFAPNVLDEQQVRYQCDCSQARVERALLSLGRDELAEMAAEGKPVEVSCHFCDKKYYVDAGTLLDKTKG</sequence>
<evidence type="ECO:0000313" key="8">
    <source>
        <dbReference type="Proteomes" id="UP000431913"/>
    </source>
</evidence>
<evidence type="ECO:0000256" key="2">
    <source>
        <dbReference type="ARBA" id="ARBA00022833"/>
    </source>
</evidence>
<feature type="disulfide bond" description="Redox-active" evidence="6">
    <location>
        <begin position="271"/>
        <end position="274"/>
    </location>
</feature>
<name>A0A6I2U7I5_9FIRM</name>
<dbReference type="PANTHER" id="PTHR30111">
    <property type="entry name" value="33 KDA CHAPERONIN"/>
    <property type="match status" value="1"/>
</dbReference>
<dbReference type="AlphaFoldDB" id="A0A6I2U7I5"/>
<accession>A0A6I2U7I5</accession>
<dbReference type="InterPro" id="IPR000397">
    <property type="entry name" value="Heat_shock_Hsp33"/>
</dbReference>
<dbReference type="EMBL" id="VUNJ01000007">
    <property type="protein sequence ID" value="MST91869.1"/>
    <property type="molecule type" value="Genomic_DNA"/>
</dbReference>
<dbReference type="InterPro" id="IPR016154">
    <property type="entry name" value="Heat_shock_Hsp33_C"/>
</dbReference>
<dbReference type="Gene3D" id="3.55.30.10">
    <property type="entry name" value="Hsp33 domain"/>
    <property type="match status" value="1"/>
</dbReference>
<evidence type="ECO:0000256" key="6">
    <source>
        <dbReference type="HAMAP-Rule" id="MF_00117"/>
    </source>
</evidence>
<keyword evidence="5 6" id="KW-0676">Redox-active center</keyword>
<dbReference type="Pfam" id="PF01430">
    <property type="entry name" value="HSP33"/>
    <property type="match status" value="1"/>
</dbReference>
<organism evidence="7 8">
    <name type="scientific">Ruthenibacterium lactatiformans</name>
    <dbReference type="NCBI Taxonomy" id="1550024"/>
    <lineage>
        <taxon>Bacteria</taxon>
        <taxon>Bacillati</taxon>
        <taxon>Bacillota</taxon>
        <taxon>Clostridia</taxon>
        <taxon>Eubacteriales</taxon>
        <taxon>Oscillospiraceae</taxon>
        <taxon>Ruthenibacterium</taxon>
    </lineage>
</organism>
<feature type="disulfide bond" description="Redox-active" evidence="6">
    <location>
        <begin position="238"/>
        <end position="240"/>
    </location>
</feature>
<dbReference type="PIRSF" id="PIRSF005261">
    <property type="entry name" value="Heat_shock_Hsp33"/>
    <property type="match status" value="1"/>
</dbReference>
<evidence type="ECO:0000256" key="3">
    <source>
        <dbReference type="ARBA" id="ARBA00023157"/>
    </source>
</evidence>